<evidence type="ECO:0000313" key="3">
    <source>
        <dbReference type="Proteomes" id="UP000249619"/>
    </source>
</evidence>
<dbReference type="CDD" id="cd04301">
    <property type="entry name" value="NAT_SF"/>
    <property type="match status" value="1"/>
</dbReference>
<keyword evidence="2" id="KW-0012">Acyltransferase</keyword>
<keyword evidence="2" id="KW-0808">Transferase</keyword>
<dbReference type="AlphaFoldDB" id="A0A364N117"/>
<dbReference type="InterPro" id="IPR016181">
    <property type="entry name" value="Acyl_CoA_acyltransferase"/>
</dbReference>
<gene>
    <name evidence="2" type="ORF">DDE83_005755</name>
</gene>
<evidence type="ECO:0000313" key="2">
    <source>
        <dbReference type="EMBL" id="RAR08918.1"/>
    </source>
</evidence>
<keyword evidence="3" id="KW-1185">Reference proteome</keyword>
<dbReference type="Proteomes" id="UP000249619">
    <property type="component" value="Unassembled WGS sequence"/>
</dbReference>
<organism evidence="2 3">
    <name type="scientific">Stemphylium lycopersici</name>
    <name type="common">Tomato gray leaf spot disease fungus</name>
    <name type="synonym">Thyrospora lycopersici</name>
    <dbReference type="NCBI Taxonomy" id="183478"/>
    <lineage>
        <taxon>Eukaryota</taxon>
        <taxon>Fungi</taxon>
        <taxon>Dikarya</taxon>
        <taxon>Ascomycota</taxon>
        <taxon>Pezizomycotina</taxon>
        <taxon>Dothideomycetes</taxon>
        <taxon>Pleosporomycetidae</taxon>
        <taxon>Pleosporales</taxon>
        <taxon>Pleosporineae</taxon>
        <taxon>Pleosporaceae</taxon>
        <taxon>Stemphylium</taxon>
    </lineage>
</organism>
<name>A0A364N117_STELY</name>
<comment type="caution">
    <text evidence="2">The sequence shown here is derived from an EMBL/GenBank/DDBJ whole genome shotgun (WGS) entry which is preliminary data.</text>
</comment>
<dbReference type="GO" id="GO:0016746">
    <property type="term" value="F:acyltransferase activity"/>
    <property type="evidence" value="ECO:0007669"/>
    <property type="project" value="UniProtKB-KW"/>
</dbReference>
<reference evidence="3" key="1">
    <citation type="submission" date="2018-05" db="EMBL/GenBank/DDBJ databases">
        <title>Draft genome sequence of Stemphylium lycopersici strain CIDEFI 213.</title>
        <authorList>
            <person name="Medina R."/>
            <person name="Franco M.E.E."/>
            <person name="Lucentini C.G."/>
            <person name="Saparrat M.C.N."/>
            <person name="Balatti P.A."/>
        </authorList>
    </citation>
    <scope>NUCLEOTIDE SEQUENCE [LARGE SCALE GENOMIC DNA]</scope>
    <source>
        <strain evidence="3">CIDEFI 213</strain>
    </source>
</reference>
<dbReference type="EMBL" id="QGDH01000081">
    <property type="protein sequence ID" value="RAR08918.1"/>
    <property type="molecule type" value="Genomic_DNA"/>
</dbReference>
<accession>A0A364N117</accession>
<protein>
    <submittedName>
        <fullName evidence="2">Acyl-CoA n-acyltransferase protein</fullName>
    </submittedName>
</protein>
<feature type="region of interest" description="Disordered" evidence="1">
    <location>
        <begin position="1"/>
        <end position="36"/>
    </location>
</feature>
<feature type="region of interest" description="Disordered" evidence="1">
    <location>
        <begin position="72"/>
        <end position="273"/>
    </location>
</feature>
<feature type="compositionally biased region" description="Polar residues" evidence="1">
    <location>
        <begin position="82"/>
        <end position="95"/>
    </location>
</feature>
<feature type="compositionally biased region" description="Basic residues" evidence="1">
    <location>
        <begin position="142"/>
        <end position="153"/>
    </location>
</feature>
<evidence type="ECO:0000256" key="1">
    <source>
        <dbReference type="SAM" id="MobiDB-lite"/>
    </source>
</evidence>
<dbReference type="SUPFAM" id="SSF55729">
    <property type="entry name" value="Acyl-CoA N-acyltransferases (Nat)"/>
    <property type="match status" value="1"/>
</dbReference>
<proteinExistence type="predicted"/>
<feature type="region of interest" description="Disordered" evidence="1">
    <location>
        <begin position="484"/>
        <end position="503"/>
    </location>
</feature>
<dbReference type="Gene3D" id="3.40.630.30">
    <property type="match status" value="1"/>
</dbReference>
<sequence length="731" mass="82846">MGRTAGNRYPRSATPQLPAIDPAKLEPIDVPTDMLMPPNREAMTWQQEKDFARKPHKAYSSRPQWEKLVYETTPEAAEGAENTWSAQQAEFSSSLAPKRPRSIPRTWAATKSPSPQHPVPAALAKAPHPANVNDESRFSGPPRKRSSHKKRRPKDANMTGLRKEAYVPPHLRNQKVDSKPVANGSPDCSQQSKATVPVKHHPTPDKIGSPLETPLSPPTTPQESRDCEQQESPTPKAAYDGWDEPKPLLPPAAKTTKNPRWPNGPQPYKKTIWPKNKDMKYILSSSDTEGGVSFKSNSNGDPDYDIKKLLDWNGDWLPAPESWTARKGHTDRHFGQHIEQWMNGQAQECAKPLYFPPDTFNPVGRACKELAPRYWLEAKVESGSLRESWKTISDSHPKPLEDSDPTDYTPWWELYEDVVYTELVQEEGQVEKQLKQTSCYLNALPVPEARIDFADPEYPSVAWQLASAEEKVQDKIKRTEEKQRRMLAKRNRPVPESKFPIPTTEDRRLRPQANIYIRPVQPADVPGIAEIYNYYVEHTIYATEFDGRTQAQMTKRIADITRAGLPYLVAISKSNQSRNTPGHVSEKIVGYINLDDYCDQSSLFRYTFEMELFVHPGFTSKGIGKCLMDRLLEMADTSYRARGGYEYVNNYEYLKTGPSRVIKTILLNVHHENGGDAENGWQGQFLNSCKFMRVGRLPKVGHKHDKVVDVAIYAHHTKEDIDPSLRPTVAG</sequence>